<evidence type="ECO:0000259" key="9">
    <source>
        <dbReference type="Pfam" id="PF04551"/>
    </source>
</evidence>
<dbReference type="Pfam" id="PF04551">
    <property type="entry name" value="GcpE"/>
    <property type="match status" value="1"/>
</dbReference>
<dbReference type="RefSeq" id="WP_106139043.1">
    <property type="nucleotide sequence ID" value="NZ_PVTE01000014.1"/>
</dbReference>
<dbReference type="InterPro" id="IPR011005">
    <property type="entry name" value="Dihydropteroate_synth-like_sf"/>
</dbReference>
<keyword evidence="12" id="KW-1185">Reference proteome</keyword>
<dbReference type="OrthoDB" id="9803214at2"/>
<keyword evidence="2 8" id="KW-0479">Metal-binding</keyword>
<dbReference type="AlphaFoldDB" id="A0A2T0SQ54"/>
<dbReference type="InterPro" id="IPR058579">
    <property type="entry name" value="IspG_C"/>
</dbReference>
<evidence type="ECO:0000256" key="4">
    <source>
        <dbReference type="ARBA" id="ARBA00023004"/>
    </source>
</evidence>
<evidence type="ECO:0000259" key="10">
    <source>
        <dbReference type="Pfam" id="PF26540"/>
    </source>
</evidence>
<dbReference type="InterPro" id="IPR017178">
    <property type="entry name" value="IspG_atypical"/>
</dbReference>
<feature type="domain" description="IspG C-terminal" evidence="10">
    <location>
        <begin position="569"/>
        <end position="657"/>
    </location>
</feature>
<feature type="binding site" evidence="8">
    <location>
        <position position="573"/>
    </location>
    <ligand>
        <name>[4Fe-4S] cluster</name>
        <dbReference type="ChEBI" id="CHEBI:49883"/>
    </ligand>
</feature>
<dbReference type="HAMAP" id="MF_00159">
    <property type="entry name" value="IspG"/>
    <property type="match status" value="1"/>
</dbReference>
<dbReference type="NCBIfam" id="TIGR00612">
    <property type="entry name" value="ispG_gcpE"/>
    <property type="match status" value="1"/>
</dbReference>
<feature type="binding site" evidence="8">
    <location>
        <position position="607"/>
    </location>
    <ligand>
        <name>[4Fe-4S] cluster</name>
        <dbReference type="ChEBI" id="CHEBI:49883"/>
    </ligand>
</feature>
<reference evidence="11 12" key="1">
    <citation type="submission" date="2018-03" db="EMBL/GenBank/DDBJ databases">
        <title>Genomic Encyclopedia of Archaeal and Bacterial Type Strains, Phase II (KMG-II): from individual species to whole genera.</title>
        <authorList>
            <person name="Goeker M."/>
        </authorList>
    </citation>
    <scope>NUCLEOTIDE SEQUENCE [LARGE SCALE GENOMIC DNA]</scope>
    <source>
        <strain evidence="11 12">DSM 28354</strain>
    </source>
</reference>
<proteinExistence type="inferred from homology"/>
<sequence>MSDSSIALPSPTATVGTSVLYTPSLTEYVRRKTSTVVIGDVPMGSDYPIRVQSMTTVDTMDTAGSIEQSIRMIEAGCEYIRITAPSVKEAQNLENIRNGLRARGYTTPLVADIHFTPNAAELAARIVEKVRINPGNYADRKRFEFIDYTDAAYAAELERIRAKFLPLVRICKEYGTAMRIGTNHGSLSDRILSRYGDTPMGMVESALEFLRICEAENYFNIVLSMKSSNPQVMVQAYRLLVQRLDQEGLKPYPLHLGVTEAGEAEDGRIKSALGIGTLLEDGIGDTVRVSLTEEPEREAPVAQALIDRYTNRRSESQPIPAVDQYPINPYQYTRRATQEVANLGGSNVPRVIADYSQTPITSHNDLHPIGHFYLPVPDKWRMNDLGADYVYTGLTPASFMLPNGLKEVLDYIVWQNVDDLANTLPMLLANEYLTAKTSGEPLHDRLNFVRCTWDDLSDDLLDQLRTDQTVALVLSTDNAHAMAELRRLVVELMNQGINTPVVIWRSYANVPEADLPLFAATDAGGLLIDGLGDGIMLSTATTTDADKKRLNELAFGILQAARTRITKTEYISCPSCGRTLFDLQETTATIRQRTDHLKGVKIGIMGCIVNGPGEMADADYGYVGIGRDKIALYRGQEVIKKSVPADRAVDELIELIREDDRWIEPELTTVG</sequence>
<evidence type="ECO:0000313" key="11">
    <source>
        <dbReference type="EMBL" id="PRY35536.1"/>
    </source>
</evidence>
<keyword evidence="6 8" id="KW-0414">Isoprene biosynthesis</keyword>
<comment type="catalytic activity">
    <reaction evidence="8">
        <text>(2E)-4-hydroxy-3-methylbut-2-enyl diphosphate + oxidized [flavodoxin] + H2O + 2 H(+) = 2-C-methyl-D-erythritol 2,4-cyclic diphosphate + reduced [flavodoxin]</text>
        <dbReference type="Rhea" id="RHEA:43604"/>
        <dbReference type="Rhea" id="RHEA-COMP:10622"/>
        <dbReference type="Rhea" id="RHEA-COMP:10623"/>
        <dbReference type="ChEBI" id="CHEBI:15377"/>
        <dbReference type="ChEBI" id="CHEBI:15378"/>
        <dbReference type="ChEBI" id="CHEBI:57618"/>
        <dbReference type="ChEBI" id="CHEBI:58210"/>
        <dbReference type="ChEBI" id="CHEBI:58483"/>
        <dbReference type="ChEBI" id="CHEBI:128753"/>
        <dbReference type="EC" id="1.17.7.3"/>
    </reaction>
</comment>
<dbReference type="InterPro" id="IPR045854">
    <property type="entry name" value="NO2/SO3_Rdtase_4Fe4S_sf"/>
</dbReference>
<dbReference type="GO" id="GO:0005506">
    <property type="term" value="F:iron ion binding"/>
    <property type="evidence" value="ECO:0007669"/>
    <property type="project" value="InterPro"/>
</dbReference>
<dbReference type="GO" id="GO:0051539">
    <property type="term" value="F:4 iron, 4 sulfur cluster binding"/>
    <property type="evidence" value="ECO:0007669"/>
    <property type="project" value="UniProtKB-UniRule"/>
</dbReference>
<evidence type="ECO:0000256" key="3">
    <source>
        <dbReference type="ARBA" id="ARBA00023002"/>
    </source>
</evidence>
<dbReference type="PIRSF" id="PIRSF037336">
    <property type="entry name" value="IspG_like"/>
    <property type="match status" value="1"/>
</dbReference>
<dbReference type="Proteomes" id="UP000238375">
    <property type="component" value="Unassembled WGS sequence"/>
</dbReference>
<dbReference type="GO" id="GO:0046429">
    <property type="term" value="F:4-hydroxy-3-methylbut-2-en-1-yl diphosphate synthase activity (ferredoxin)"/>
    <property type="evidence" value="ECO:0007669"/>
    <property type="project" value="UniProtKB-UniRule"/>
</dbReference>
<comment type="similarity">
    <text evidence="8">Belongs to the IspG family.</text>
</comment>
<accession>A0A2T0SQ54</accession>
<dbReference type="Pfam" id="PF26540">
    <property type="entry name" value="GcpE_C"/>
    <property type="match status" value="1"/>
</dbReference>
<dbReference type="EC" id="1.17.7.3" evidence="8"/>
<name>A0A2T0SQ54_9BACT</name>
<feature type="binding site" evidence="8">
    <location>
        <position position="614"/>
    </location>
    <ligand>
        <name>[4Fe-4S] cluster</name>
        <dbReference type="ChEBI" id="CHEBI:49883"/>
    </ligand>
</feature>
<evidence type="ECO:0000256" key="1">
    <source>
        <dbReference type="ARBA" id="ARBA00022485"/>
    </source>
</evidence>
<feature type="binding site" evidence="8">
    <location>
        <position position="576"/>
    </location>
    <ligand>
        <name>[4Fe-4S] cluster</name>
        <dbReference type="ChEBI" id="CHEBI:49883"/>
    </ligand>
</feature>
<keyword evidence="5 8" id="KW-0411">Iron-sulfur</keyword>
<dbReference type="FunFam" id="3.20.20.20:FF:000005">
    <property type="entry name" value="4-hydroxy-3-methylbut-2-en-1-yl diphosphate synthase (flavodoxin)"/>
    <property type="match status" value="1"/>
</dbReference>
<dbReference type="InterPro" id="IPR004588">
    <property type="entry name" value="IspG_bac-typ"/>
</dbReference>
<comment type="caution">
    <text evidence="11">The sequence shown here is derived from an EMBL/GenBank/DDBJ whole genome shotgun (WGS) entry which is preliminary data.</text>
</comment>
<gene>
    <name evidence="8" type="primary">ispG</name>
    <name evidence="11" type="ORF">CLV58_114121</name>
</gene>
<comment type="cofactor">
    <cofactor evidence="8">
        <name>[4Fe-4S] cluster</name>
        <dbReference type="ChEBI" id="CHEBI:49883"/>
    </cofactor>
    <text evidence="8">Binds 1 [4Fe-4S] cluster.</text>
</comment>
<dbReference type="GO" id="GO:0141197">
    <property type="term" value="F:4-hydroxy-3-methylbut-2-enyl-diphosphate synthase activity (flavodoxin)"/>
    <property type="evidence" value="ECO:0007669"/>
    <property type="project" value="UniProtKB-EC"/>
</dbReference>
<dbReference type="SUPFAM" id="SSF56014">
    <property type="entry name" value="Nitrite and sulphite reductase 4Fe-4S domain-like"/>
    <property type="match status" value="1"/>
</dbReference>
<evidence type="ECO:0000256" key="8">
    <source>
        <dbReference type="HAMAP-Rule" id="MF_00159"/>
    </source>
</evidence>
<keyword evidence="4 8" id="KW-0408">Iron</keyword>
<organism evidence="11 12">
    <name type="scientific">Spirosoma oryzae</name>
    <dbReference type="NCBI Taxonomy" id="1469603"/>
    <lineage>
        <taxon>Bacteria</taxon>
        <taxon>Pseudomonadati</taxon>
        <taxon>Bacteroidota</taxon>
        <taxon>Cytophagia</taxon>
        <taxon>Cytophagales</taxon>
        <taxon>Cytophagaceae</taxon>
        <taxon>Spirosoma</taxon>
    </lineage>
</organism>
<dbReference type="PANTHER" id="PTHR30454:SF0">
    <property type="entry name" value="4-HYDROXY-3-METHYLBUT-2-EN-1-YL DIPHOSPHATE SYNTHASE (FERREDOXIN), CHLOROPLASTIC"/>
    <property type="match status" value="1"/>
</dbReference>
<evidence type="ECO:0000256" key="7">
    <source>
        <dbReference type="ARBA" id="ARBA00051119"/>
    </source>
</evidence>
<dbReference type="InterPro" id="IPR058578">
    <property type="entry name" value="IspG_TIM"/>
</dbReference>
<dbReference type="GO" id="GO:0019288">
    <property type="term" value="P:isopentenyl diphosphate biosynthetic process, methylerythritol 4-phosphate pathway"/>
    <property type="evidence" value="ECO:0007669"/>
    <property type="project" value="UniProtKB-UniRule"/>
</dbReference>
<dbReference type="PANTHER" id="PTHR30454">
    <property type="entry name" value="4-HYDROXY-3-METHYLBUT-2-EN-1-YL DIPHOSPHATE SYNTHASE"/>
    <property type="match status" value="1"/>
</dbReference>
<dbReference type="UniPathway" id="UPA00056">
    <property type="reaction ID" value="UER00096"/>
</dbReference>
<protein>
    <recommendedName>
        <fullName evidence="8">4-hydroxy-3-methylbut-2-en-1-yl diphosphate synthase (flavodoxin)</fullName>
        <ecNumber evidence="8">1.17.7.3</ecNumber>
    </recommendedName>
    <alternativeName>
        <fullName evidence="8">1-hydroxy-2-methyl-2-(E)-butenyl 4-diphosphate synthase</fullName>
    </alternativeName>
</protein>
<comment type="function">
    <text evidence="8">Converts 2C-methyl-D-erythritol 2,4-cyclodiphosphate (ME-2,4cPP) into 1-hydroxy-2-methyl-2-(E)-butenyl 4-diphosphate.</text>
</comment>
<keyword evidence="3 8" id="KW-0560">Oxidoreductase</keyword>
<evidence type="ECO:0000256" key="2">
    <source>
        <dbReference type="ARBA" id="ARBA00022723"/>
    </source>
</evidence>
<dbReference type="FunFam" id="3.30.413.10:FF:000006">
    <property type="entry name" value="4-hydroxy-3-methylbut-2-en-1-yl diphosphate synthase (flavodoxin)"/>
    <property type="match status" value="1"/>
</dbReference>
<comment type="pathway">
    <text evidence="8">Isoprenoid biosynthesis; isopentenyl diphosphate biosynthesis via DXP pathway; isopentenyl diphosphate from 1-deoxy-D-xylulose 5-phosphate: step 5/6.</text>
</comment>
<comment type="catalytic activity">
    <reaction evidence="7">
        <text>(2E)-4-hydroxy-3-methylbut-2-enyl diphosphate + 2 oxidized [2Fe-2S]-[ferredoxin] + H2O = 2-C-methyl-D-erythritol 2,4-cyclic diphosphate + 2 reduced [2Fe-2S]-[ferredoxin] + H(+)</text>
        <dbReference type="Rhea" id="RHEA:26119"/>
        <dbReference type="Rhea" id="RHEA-COMP:10000"/>
        <dbReference type="Rhea" id="RHEA-COMP:10001"/>
        <dbReference type="ChEBI" id="CHEBI:15377"/>
        <dbReference type="ChEBI" id="CHEBI:15378"/>
        <dbReference type="ChEBI" id="CHEBI:33737"/>
        <dbReference type="ChEBI" id="CHEBI:33738"/>
        <dbReference type="ChEBI" id="CHEBI:58483"/>
        <dbReference type="ChEBI" id="CHEBI:128753"/>
        <dbReference type="EC" id="1.17.7.1"/>
    </reaction>
</comment>
<dbReference type="EMBL" id="PVTE01000014">
    <property type="protein sequence ID" value="PRY35536.1"/>
    <property type="molecule type" value="Genomic_DNA"/>
</dbReference>
<dbReference type="Gene3D" id="3.30.413.10">
    <property type="entry name" value="Sulfite Reductase Hemoprotein, domain 1"/>
    <property type="match status" value="1"/>
</dbReference>
<dbReference type="Gene3D" id="3.20.20.20">
    <property type="entry name" value="Dihydropteroate synthase-like"/>
    <property type="match status" value="1"/>
</dbReference>
<feature type="domain" description="IspG TIM-barrel" evidence="9">
    <location>
        <begin position="33"/>
        <end position="302"/>
    </location>
</feature>
<evidence type="ECO:0000256" key="5">
    <source>
        <dbReference type="ARBA" id="ARBA00023014"/>
    </source>
</evidence>
<dbReference type="GO" id="GO:0016114">
    <property type="term" value="P:terpenoid biosynthetic process"/>
    <property type="evidence" value="ECO:0007669"/>
    <property type="project" value="InterPro"/>
</dbReference>
<evidence type="ECO:0000256" key="6">
    <source>
        <dbReference type="ARBA" id="ARBA00023229"/>
    </source>
</evidence>
<evidence type="ECO:0000313" key="12">
    <source>
        <dbReference type="Proteomes" id="UP000238375"/>
    </source>
</evidence>
<keyword evidence="1 8" id="KW-0004">4Fe-4S</keyword>